<sequence length="316" mass="36643">MDTSNIHRSGSDFQDYISIVKLDNARLTKLYTESLNNFAEQLENHAECQRLKEELWRRKDEYTSKEEEHRKAMELLKKDHAKEVADLEAKVREGASHALPKATGIGLGLEPHQGQDAHITSWVAAHGKLVLDRVQKTKPSLRDNLFNCWEIRLAVRRMKLRKTSPKRANPPQEFCFCGCKYNLPSVRGLLLEKATNEATIIQLRKDLATHKSHAQVLSKKLDQLQSDEESKYLLEIWDLKDCLLIEQEEKNELTKKLQEAEKECKFVIVLISRTKLREQQEDSASNQQVETLKLKIMKLRKENEILKRKLSSMEAC</sequence>
<accession>A0A7J8X261</accession>
<dbReference type="EMBL" id="JABFAA010000005">
    <property type="protein sequence ID" value="MBA0681313.1"/>
    <property type="molecule type" value="Genomic_DNA"/>
</dbReference>
<keyword evidence="3" id="KW-1185">Reference proteome</keyword>
<reference evidence="2 3" key="1">
    <citation type="journal article" date="2019" name="Genome Biol. Evol.">
        <title>Insights into the evolution of the New World diploid cottons (Gossypium, subgenus Houzingenia) based on genome sequencing.</title>
        <authorList>
            <person name="Grover C.E."/>
            <person name="Arick M.A. 2nd"/>
            <person name="Thrash A."/>
            <person name="Conover J.L."/>
            <person name="Sanders W.S."/>
            <person name="Peterson D.G."/>
            <person name="Frelichowski J.E."/>
            <person name="Scheffler J.A."/>
            <person name="Scheffler B.E."/>
            <person name="Wendel J.F."/>
        </authorList>
    </citation>
    <scope>NUCLEOTIDE SEQUENCE [LARGE SCALE GENOMIC DNA]</scope>
    <source>
        <strain evidence="2">185</strain>
        <tissue evidence="2">Leaf</tissue>
    </source>
</reference>
<name>A0A7J8X261_GOSAI</name>
<keyword evidence="1" id="KW-0175">Coiled coil</keyword>
<evidence type="ECO:0000313" key="2">
    <source>
        <dbReference type="EMBL" id="MBA0681313.1"/>
    </source>
</evidence>
<feature type="coiled-coil region" evidence="1">
    <location>
        <begin position="243"/>
        <end position="316"/>
    </location>
</feature>
<protein>
    <submittedName>
        <fullName evidence="2">Uncharacterized protein</fullName>
    </submittedName>
</protein>
<dbReference type="Proteomes" id="UP000593577">
    <property type="component" value="Unassembled WGS sequence"/>
</dbReference>
<comment type="caution">
    <text evidence="2">The sequence shown here is derived from an EMBL/GenBank/DDBJ whole genome shotgun (WGS) entry which is preliminary data.</text>
</comment>
<gene>
    <name evidence="2" type="ORF">Goari_023128</name>
</gene>
<feature type="coiled-coil region" evidence="1">
    <location>
        <begin position="48"/>
        <end position="90"/>
    </location>
</feature>
<evidence type="ECO:0000256" key="1">
    <source>
        <dbReference type="SAM" id="Coils"/>
    </source>
</evidence>
<organism evidence="2 3">
    <name type="scientific">Gossypium aridum</name>
    <name type="common">American cotton</name>
    <name type="synonym">Erioxylum aridum</name>
    <dbReference type="NCBI Taxonomy" id="34290"/>
    <lineage>
        <taxon>Eukaryota</taxon>
        <taxon>Viridiplantae</taxon>
        <taxon>Streptophyta</taxon>
        <taxon>Embryophyta</taxon>
        <taxon>Tracheophyta</taxon>
        <taxon>Spermatophyta</taxon>
        <taxon>Magnoliopsida</taxon>
        <taxon>eudicotyledons</taxon>
        <taxon>Gunneridae</taxon>
        <taxon>Pentapetalae</taxon>
        <taxon>rosids</taxon>
        <taxon>malvids</taxon>
        <taxon>Malvales</taxon>
        <taxon>Malvaceae</taxon>
        <taxon>Malvoideae</taxon>
        <taxon>Gossypium</taxon>
    </lineage>
</organism>
<proteinExistence type="predicted"/>
<dbReference type="AlphaFoldDB" id="A0A7J8X261"/>
<evidence type="ECO:0000313" key="3">
    <source>
        <dbReference type="Proteomes" id="UP000593577"/>
    </source>
</evidence>